<keyword evidence="10" id="KW-1185">Reference proteome</keyword>
<evidence type="ECO:0000256" key="4">
    <source>
        <dbReference type="ARBA" id="ARBA00022729"/>
    </source>
</evidence>
<dbReference type="Proteomes" id="UP000318199">
    <property type="component" value="Unassembled WGS sequence"/>
</dbReference>
<dbReference type="AlphaFoldDB" id="A0A562ZMN8"/>
<organism evidence="9 10">
    <name type="scientific">Caenimonas sedimenti</name>
    <dbReference type="NCBI Taxonomy" id="2596921"/>
    <lineage>
        <taxon>Bacteria</taxon>
        <taxon>Pseudomonadati</taxon>
        <taxon>Pseudomonadota</taxon>
        <taxon>Betaproteobacteria</taxon>
        <taxon>Burkholderiales</taxon>
        <taxon>Comamonadaceae</taxon>
        <taxon>Caenimonas</taxon>
    </lineage>
</organism>
<dbReference type="SUPFAM" id="SSF53474">
    <property type="entry name" value="alpha/beta-Hydrolases"/>
    <property type="match status" value="1"/>
</dbReference>
<evidence type="ECO:0000256" key="1">
    <source>
        <dbReference type="ARBA" id="ARBA00006249"/>
    </source>
</evidence>
<keyword evidence="5 9" id="KW-0378">Hydrolase</keyword>
<accession>A0A562ZMN8</accession>
<evidence type="ECO:0000256" key="5">
    <source>
        <dbReference type="ARBA" id="ARBA00022801"/>
    </source>
</evidence>
<keyword evidence="7" id="KW-1015">Disulfide bond</keyword>
<dbReference type="Gene3D" id="3.40.50.1820">
    <property type="entry name" value="alpha/beta hydrolase"/>
    <property type="match status" value="2"/>
</dbReference>
<keyword evidence="6" id="KW-0106">Calcium</keyword>
<evidence type="ECO:0000313" key="9">
    <source>
        <dbReference type="EMBL" id="TWO69434.1"/>
    </source>
</evidence>
<dbReference type="RefSeq" id="WP_145894692.1">
    <property type="nucleotide sequence ID" value="NZ_VOBQ01000015.1"/>
</dbReference>
<sequence length="582" mass="60977">MHSWFRARLAPVLACHLVLVACGGGGGGGPDAPVAAAAGRAEATVFHPIDTQLQQCAALRSFTYPALTVSSADSIPAGPVSGVETGPHCRVTGFMNRRSGVNGAYAIGFEMRLPASWNGRFFFQNNGGFDGVVLPAIGMQLGGGHTSSALSMGFAVISSDAGHSAEQNLPGPGHFGLDPQARLDYGYQYIGVLTPMARDLVRAAYGRAPDRSYIGGCSNGGRQTLVAAARYPQLFDGYLAGAPGFNLPKSVVQMLWDTQQLASAASTTLPDGLPDITSALSPAERKLVARRIVEKCDAMDGARDGMVLDVKACHAAFDFQADVPSCGAARDGNCLDAKQKAALTRMHAGASNSAGQALHASFPIDRGIAYDDWLSWKYHLNPGVGASAMPYLMTSPPAQVRGDSLLKYSLDFSMDLDAPKIHASGGAYLQSAMQYLSPPDPADLSALKQRRGKILVTHGTSDPVFSSDDTAAWYDALRRANNGDASDFARYFPVPGMGHCVGGAATDQFNGITALVEWVEQGKAPATLLATARGPGNPGGANPMVPADWSPGRTRPLCPYPQVARLKLGATDVESAGSFICQ</sequence>
<dbReference type="PROSITE" id="PS51257">
    <property type="entry name" value="PROKAR_LIPOPROTEIN"/>
    <property type="match status" value="1"/>
</dbReference>
<proteinExistence type="inferred from homology"/>
<evidence type="ECO:0000313" key="10">
    <source>
        <dbReference type="Proteomes" id="UP000318199"/>
    </source>
</evidence>
<evidence type="ECO:0000256" key="8">
    <source>
        <dbReference type="SAM" id="SignalP"/>
    </source>
</evidence>
<evidence type="ECO:0000256" key="3">
    <source>
        <dbReference type="ARBA" id="ARBA00022723"/>
    </source>
</evidence>
<dbReference type="GO" id="GO:0046872">
    <property type="term" value="F:metal ion binding"/>
    <property type="evidence" value="ECO:0007669"/>
    <property type="project" value="UniProtKB-KW"/>
</dbReference>
<keyword evidence="3" id="KW-0479">Metal-binding</keyword>
<protein>
    <submittedName>
        <fullName evidence="9">Tannase/feruloyl esterase family alpha/beta hydrolase</fullName>
    </submittedName>
</protein>
<name>A0A562ZMN8_9BURK</name>
<dbReference type="EMBL" id="VOBQ01000015">
    <property type="protein sequence ID" value="TWO69434.1"/>
    <property type="molecule type" value="Genomic_DNA"/>
</dbReference>
<comment type="caution">
    <text evidence="9">The sequence shown here is derived from an EMBL/GenBank/DDBJ whole genome shotgun (WGS) entry which is preliminary data.</text>
</comment>
<dbReference type="GO" id="GO:0052689">
    <property type="term" value="F:carboxylic ester hydrolase activity"/>
    <property type="evidence" value="ECO:0007669"/>
    <property type="project" value="UniProtKB-KW"/>
</dbReference>
<feature type="chain" id="PRO_5022207411" evidence="8">
    <location>
        <begin position="22"/>
        <end position="582"/>
    </location>
</feature>
<dbReference type="Pfam" id="PF07519">
    <property type="entry name" value="Tannase"/>
    <property type="match status" value="1"/>
</dbReference>
<evidence type="ECO:0000256" key="2">
    <source>
        <dbReference type="ARBA" id="ARBA00022487"/>
    </source>
</evidence>
<dbReference type="InterPro" id="IPR029058">
    <property type="entry name" value="AB_hydrolase_fold"/>
</dbReference>
<dbReference type="InterPro" id="IPR011118">
    <property type="entry name" value="Tannase/feruloyl_esterase"/>
</dbReference>
<evidence type="ECO:0000256" key="6">
    <source>
        <dbReference type="ARBA" id="ARBA00022837"/>
    </source>
</evidence>
<keyword evidence="2" id="KW-0719">Serine esterase</keyword>
<dbReference type="PANTHER" id="PTHR33938">
    <property type="entry name" value="FERULOYL ESTERASE B-RELATED"/>
    <property type="match status" value="1"/>
</dbReference>
<feature type="signal peptide" evidence="8">
    <location>
        <begin position="1"/>
        <end position="21"/>
    </location>
</feature>
<dbReference type="OrthoDB" id="7062032at2"/>
<reference evidence="9 10" key="1">
    <citation type="submission" date="2019-07" db="EMBL/GenBank/DDBJ databases">
        <title>Caenimonas sedimenti sp. nov., isolated from activated sludge.</title>
        <authorList>
            <person name="Xu J."/>
        </authorList>
    </citation>
    <scope>NUCLEOTIDE SEQUENCE [LARGE SCALE GENOMIC DNA]</scope>
    <source>
        <strain evidence="9 10">HX-9-20</strain>
    </source>
</reference>
<dbReference type="PANTHER" id="PTHR33938:SF15">
    <property type="entry name" value="FERULOYL ESTERASE B-RELATED"/>
    <property type="match status" value="1"/>
</dbReference>
<gene>
    <name evidence="9" type="ORF">FN976_19290</name>
</gene>
<evidence type="ECO:0000256" key="7">
    <source>
        <dbReference type="ARBA" id="ARBA00023157"/>
    </source>
</evidence>
<comment type="similarity">
    <text evidence="1">Belongs to the tannase family.</text>
</comment>
<keyword evidence="4 8" id="KW-0732">Signal</keyword>